<accession>A0A452S7B0</accession>
<sequence>IVLENVKVMQTKIPKSRKGKKSKSVNKDPYIFKRLLGRASVITVLQNPLTDGLHPVVRNHSAMLQRPVLNDGNNTVLCFFFINTQIKF</sequence>
<reference evidence="1" key="3">
    <citation type="submission" date="2025-09" db="UniProtKB">
        <authorList>
            <consortium name="Ensembl"/>
        </authorList>
    </citation>
    <scope>IDENTIFICATION</scope>
</reference>
<dbReference type="Proteomes" id="UP000291022">
    <property type="component" value="Unassembled WGS sequence"/>
</dbReference>
<dbReference type="STRING" id="9643.ENSUAMP00000028083"/>
<dbReference type="AlphaFoldDB" id="A0A452S7B0"/>
<organism evidence="1 2">
    <name type="scientific">Ursus americanus</name>
    <name type="common">American black bear</name>
    <name type="synonym">Euarctos americanus</name>
    <dbReference type="NCBI Taxonomy" id="9643"/>
    <lineage>
        <taxon>Eukaryota</taxon>
        <taxon>Metazoa</taxon>
        <taxon>Chordata</taxon>
        <taxon>Craniata</taxon>
        <taxon>Vertebrata</taxon>
        <taxon>Euteleostomi</taxon>
        <taxon>Mammalia</taxon>
        <taxon>Eutheria</taxon>
        <taxon>Laurasiatheria</taxon>
        <taxon>Carnivora</taxon>
        <taxon>Caniformia</taxon>
        <taxon>Ursidae</taxon>
        <taxon>Ursus</taxon>
    </lineage>
</organism>
<keyword evidence="2" id="KW-1185">Reference proteome</keyword>
<proteinExistence type="predicted"/>
<name>A0A452S7B0_URSAM</name>
<reference evidence="2" key="1">
    <citation type="submission" date="2016-06" db="EMBL/GenBank/DDBJ databases">
        <title>De novo assembly and RNA-Seq shows season-dependent expression and editing in black bear kidneys.</title>
        <authorList>
            <person name="Korstanje R."/>
            <person name="Srivastava A."/>
            <person name="Sarsani V.K."/>
            <person name="Sheehan S.M."/>
            <person name="Seger R.L."/>
            <person name="Barter M.E."/>
            <person name="Lindqvist C."/>
            <person name="Brody L.C."/>
            <person name="Mullikin J.C."/>
        </authorList>
    </citation>
    <scope>NUCLEOTIDE SEQUENCE [LARGE SCALE GENOMIC DNA]</scope>
</reference>
<evidence type="ECO:0000313" key="2">
    <source>
        <dbReference type="Proteomes" id="UP000291022"/>
    </source>
</evidence>
<dbReference type="GeneTree" id="ENSGT00950000185820"/>
<dbReference type="Ensembl" id="ENSUAMT00000031369.1">
    <property type="protein sequence ID" value="ENSUAMP00000028083.1"/>
    <property type="gene ID" value="ENSUAMG00000021704.1"/>
</dbReference>
<protein>
    <submittedName>
        <fullName evidence="1">Uncharacterized protein</fullName>
    </submittedName>
</protein>
<reference evidence="1" key="2">
    <citation type="submission" date="2025-08" db="UniProtKB">
        <authorList>
            <consortium name="Ensembl"/>
        </authorList>
    </citation>
    <scope>IDENTIFICATION</scope>
</reference>
<evidence type="ECO:0000313" key="1">
    <source>
        <dbReference type="Ensembl" id="ENSUAMP00000028083.1"/>
    </source>
</evidence>
<dbReference type="Gene3D" id="2.30.30.100">
    <property type="match status" value="1"/>
</dbReference>